<dbReference type="Proteomes" id="UP000035034">
    <property type="component" value="Unassembled WGS sequence"/>
</dbReference>
<evidence type="ECO:0000256" key="3">
    <source>
        <dbReference type="ARBA" id="ARBA00022475"/>
    </source>
</evidence>
<evidence type="ECO:0000256" key="4">
    <source>
        <dbReference type="ARBA" id="ARBA00022692"/>
    </source>
</evidence>
<protein>
    <submittedName>
        <fullName evidence="9">Putative peptide ABC transporter permease protein</fullName>
    </submittedName>
</protein>
<dbReference type="CDD" id="cd06261">
    <property type="entry name" value="TM_PBP2"/>
    <property type="match status" value="1"/>
</dbReference>
<reference evidence="9 10" key="1">
    <citation type="submission" date="2011-12" db="EMBL/GenBank/DDBJ databases">
        <title>Whole genome shotgun sequence of Gordonia effusa NBRC 100432.</title>
        <authorList>
            <person name="Yoshida I."/>
            <person name="Takarada H."/>
            <person name="Hosoyama A."/>
            <person name="Tsuchikane K."/>
            <person name="Katsumata H."/>
            <person name="Yamazaki S."/>
            <person name="Fujita N."/>
        </authorList>
    </citation>
    <scope>NUCLEOTIDE SEQUENCE [LARGE SCALE GENOMIC DNA]</scope>
    <source>
        <strain evidence="9 10">NBRC 100432</strain>
    </source>
</reference>
<feature type="transmembrane region" description="Helical" evidence="7">
    <location>
        <begin position="155"/>
        <end position="178"/>
    </location>
</feature>
<feature type="transmembrane region" description="Helical" evidence="7">
    <location>
        <begin position="294"/>
        <end position="320"/>
    </location>
</feature>
<dbReference type="Pfam" id="PF00528">
    <property type="entry name" value="BPD_transp_1"/>
    <property type="match status" value="1"/>
</dbReference>
<dbReference type="PANTHER" id="PTHR43163:SF6">
    <property type="entry name" value="DIPEPTIDE TRANSPORT SYSTEM PERMEASE PROTEIN DPPB-RELATED"/>
    <property type="match status" value="1"/>
</dbReference>
<feature type="domain" description="ABC transmembrane type-1" evidence="8">
    <location>
        <begin position="116"/>
        <end position="317"/>
    </location>
</feature>
<keyword evidence="10" id="KW-1185">Reference proteome</keyword>
<keyword evidence="5 7" id="KW-1133">Transmembrane helix</keyword>
<dbReference type="GO" id="GO:0071916">
    <property type="term" value="F:dipeptide transmembrane transporter activity"/>
    <property type="evidence" value="ECO:0007669"/>
    <property type="project" value="TreeGrafter"/>
</dbReference>
<dbReference type="InterPro" id="IPR035906">
    <property type="entry name" value="MetI-like_sf"/>
</dbReference>
<dbReference type="EMBL" id="BAEH01000036">
    <property type="protein sequence ID" value="GAB17567.1"/>
    <property type="molecule type" value="Genomic_DNA"/>
</dbReference>
<dbReference type="Gene3D" id="1.10.3720.10">
    <property type="entry name" value="MetI-like"/>
    <property type="match status" value="1"/>
</dbReference>
<evidence type="ECO:0000259" key="8">
    <source>
        <dbReference type="PROSITE" id="PS50928"/>
    </source>
</evidence>
<evidence type="ECO:0000256" key="5">
    <source>
        <dbReference type="ARBA" id="ARBA00022989"/>
    </source>
</evidence>
<sequence>MTTTTPPSALHAMSSAGGAILRAVGTRLLAAFSVIAGAALIGFLALQLLPGDPVDRLLGANTSASPAVRAKIVEAYGFDQPLYVRLGTYGWHLLNGDLGQSYQLQEPVTEAIGAQLGPTLQLTAAALLIAVVWAYLSALISIHNPGGWARGLIEAWEVTVASAPPYWIGILLASAFSFRWRLFPIAAADGAAALVLPALTLALPISAVLAQVFRDALSGAMNLPFTMTARSRGLTEWQVVTRHVQRHAINPVITLAGWVTGSLLGGAIAVETVFGRPGLGALTLQAVSSGDVPVVIGVIMFSAVVFVAIALLCDAVYPIVDPRLRKAER</sequence>
<dbReference type="PANTHER" id="PTHR43163">
    <property type="entry name" value="DIPEPTIDE TRANSPORT SYSTEM PERMEASE PROTEIN DPPB-RELATED"/>
    <property type="match status" value="1"/>
</dbReference>
<evidence type="ECO:0000256" key="6">
    <source>
        <dbReference type="ARBA" id="ARBA00023136"/>
    </source>
</evidence>
<evidence type="ECO:0000256" key="7">
    <source>
        <dbReference type="RuleBase" id="RU363032"/>
    </source>
</evidence>
<feature type="transmembrane region" description="Helical" evidence="7">
    <location>
        <begin position="190"/>
        <end position="213"/>
    </location>
</feature>
<keyword evidence="2 7" id="KW-0813">Transport</keyword>
<dbReference type="RefSeq" id="WP_007316905.1">
    <property type="nucleotide sequence ID" value="NZ_BAEH01000036.1"/>
</dbReference>
<feature type="transmembrane region" description="Helical" evidence="7">
    <location>
        <begin position="252"/>
        <end position="274"/>
    </location>
</feature>
<name>H0QXL6_9ACTN</name>
<dbReference type="eggNOG" id="COG0601">
    <property type="taxonomic scope" value="Bacteria"/>
</dbReference>
<dbReference type="InterPro" id="IPR000515">
    <property type="entry name" value="MetI-like"/>
</dbReference>
<dbReference type="STRING" id="1077974.GOEFS_036_00050"/>
<feature type="transmembrane region" description="Helical" evidence="7">
    <location>
        <begin position="28"/>
        <end position="49"/>
    </location>
</feature>
<evidence type="ECO:0000313" key="10">
    <source>
        <dbReference type="Proteomes" id="UP000035034"/>
    </source>
</evidence>
<proteinExistence type="inferred from homology"/>
<accession>H0QXL6</accession>
<keyword evidence="3" id="KW-1003">Cell membrane</keyword>
<gene>
    <name evidence="9" type="ORF">GOEFS_036_00050</name>
</gene>
<comment type="similarity">
    <text evidence="7">Belongs to the binding-protein-dependent transport system permease family.</text>
</comment>
<organism evidence="9 10">
    <name type="scientific">Gordonia effusa NBRC 100432</name>
    <dbReference type="NCBI Taxonomy" id="1077974"/>
    <lineage>
        <taxon>Bacteria</taxon>
        <taxon>Bacillati</taxon>
        <taxon>Actinomycetota</taxon>
        <taxon>Actinomycetes</taxon>
        <taxon>Mycobacteriales</taxon>
        <taxon>Gordoniaceae</taxon>
        <taxon>Gordonia</taxon>
    </lineage>
</organism>
<dbReference type="AlphaFoldDB" id="H0QXL6"/>
<keyword evidence="6 7" id="KW-0472">Membrane</keyword>
<evidence type="ECO:0000256" key="1">
    <source>
        <dbReference type="ARBA" id="ARBA00004651"/>
    </source>
</evidence>
<dbReference type="PROSITE" id="PS50928">
    <property type="entry name" value="ABC_TM1"/>
    <property type="match status" value="1"/>
</dbReference>
<evidence type="ECO:0000256" key="2">
    <source>
        <dbReference type="ARBA" id="ARBA00022448"/>
    </source>
</evidence>
<evidence type="ECO:0000313" key="9">
    <source>
        <dbReference type="EMBL" id="GAB17567.1"/>
    </source>
</evidence>
<comment type="caution">
    <text evidence="9">The sequence shown here is derived from an EMBL/GenBank/DDBJ whole genome shotgun (WGS) entry which is preliminary data.</text>
</comment>
<feature type="transmembrane region" description="Helical" evidence="7">
    <location>
        <begin position="122"/>
        <end position="143"/>
    </location>
</feature>
<dbReference type="GO" id="GO:0005886">
    <property type="term" value="C:plasma membrane"/>
    <property type="evidence" value="ECO:0007669"/>
    <property type="project" value="UniProtKB-SubCell"/>
</dbReference>
<keyword evidence="4 7" id="KW-0812">Transmembrane</keyword>
<comment type="subcellular location">
    <subcellularLocation>
        <location evidence="1 7">Cell membrane</location>
        <topology evidence="1 7">Multi-pass membrane protein</topology>
    </subcellularLocation>
</comment>
<dbReference type="SUPFAM" id="SSF161098">
    <property type="entry name" value="MetI-like"/>
    <property type="match status" value="1"/>
</dbReference>